<feature type="compositionally biased region" description="Polar residues" evidence="1">
    <location>
        <begin position="267"/>
        <end position="289"/>
    </location>
</feature>
<accession>A0A4U6XQ20</accession>
<feature type="compositionally biased region" description="Polar residues" evidence="1">
    <location>
        <begin position="8"/>
        <end position="17"/>
    </location>
</feature>
<name>A0A4U6XQ20_9PEZI</name>
<organism evidence="2 3">
    <name type="scientific">Colletotrichum tanaceti</name>
    <dbReference type="NCBI Taxonomy" id="1306861"/>
    <lineage>
        <taxon>Eukaryota</taxon>
        <taxon>Fungi</taxon>
        <taxon>Dikarya</taxon>
        <taxon>Ascomycota</taxon>
        <taxon>Pezizomycotina</taxon>
        <taxon>Sordariomycetes</taxon>
        <taxon>Hypocreomycetidae</taxon>
        <taxon>Glomerellales</taxon>
        <taxon>Glomerellaceae</taxon>
        <taxon>Colletotrichum</taxon>
        <taxon>Colletotrichum destructivum species complex</taxon>
    </lineage>
</organism>
<keyword evidence="3" id="KW-1185">Reference proteome</keyword>
<feature type="compositionally biased region" description="Basic and acidic residues" evidence="1">
    <location>
        <begin position="834"/>
        <end position="851"/>
    </location>
</feature>
<dbReference type="AlphaFoldDB" id="A0A4U6XQ20"/>
<feature type="compositionally biased region" description="Polar residues" evidence="1">
    <location>
        <begin position="434"/>
        <end position="452"/>
    </location>
</feature>
<sequence>MADEERANNSAMENNISMAHDSSVVGPKRGQSFKEFWLSATNDLDWGSPEPEDVEKPLEWREVSNSGQWIILSVLCQDKTFASVIRTLQMTTPDVINFVTLYIKFHQATKLWAKKIDETSVSDLLRKSGENWTGVDEMEDYTRRPQLPTDILENPAREEAIRYLRQIGQEEAIEDIDEWRGISTEFHPLPIEPEIMAGVLMILDEVEDFLGAANTNLPQYGQHLPWIESGPSACQDLAKCLEELRTYLTRPSPSTTSTCEHRPTGNPKGSQSQGRRQNAQGNNVDGSTEEINQQLPIAINYRDMDELYDPQLFPRRVPSVDMRGYPGFEPIGGREEVSAPEQDYNQSQPLSLELQVPVIRIREATQQAQPGHSTGGQLSMNKLLSSIQTPHPFARLPGPNLGRDTYSFPYGKPVEERGHGHTSNLFQDRDRMDNQSSASNWPNFSGPTPVQEPSFQVIDFETLKGQVKKKPQQENSRPLLAPKPSTGKASALNAPQNASASPILTDNGLESPTMSSSKQTSRKRKADDSDGEYRPRPDRPRKTKARKSAARNKNTTSLQTALPQQNPQPQPNTQPQMGAEGVTQPVKRGRGRPRKYPKLEVPAIQAAPAQPATPHSSANDAGAQQVAAPPGTTIADLPAFARGSGGDTNAGSQTRVEGRLGALNEASGSTSGYISPYSRAQSFPQVALSSNASHATVAHSNTLQAQTEVDRDGLLRRQPNNYEEFWAAHQNLANAARPGYWNYNPSPDDNGTLSYLSSSQSASNQNTTVPTTRQSYYDQGLGMRPAGQQTYQEANFGTPNTQQQPQNSADSFLHPARPSGYQRPSALNTIAQQARDERIRSEAAEKRKEGDDVNDTAQGKRN</sequence>
<dbReference type="Proteomes" id="UP000310108">
    <property type="component" value="Unassembled WGS sequence"/>
</dbReference>
<feature type="region of interest" description="Disordered" evidence="1">
    <location>
        <begin position="393"/>
        <end position="452"/>
    </location>
</feature>
<feature type="region of interest" description="Disordered" evidence="1">
    <location>
        <begin position="465"/>
        <end position="630"/>
    </location>
</feature>
<protein>
    <submittedName>
        <fullName evidence="2">Uncharacterized protein</fullName>
    </submittedName>
</protein>
<evidence type="ECO:0000313" key="3">
    <source>
        <dbReference type="Proteomes" id="UP000310108"/>
    </source>
</evidence>
<feature type="region of interest" description="Disordered" evidence="1">
    <location>
        <begin position="751"/>
        <end position="862"/>
    </location>
</feature>
<dbReference type="EMBL" id="PJEX01000033">
    <property type="protein sequence ID" value="TKW57915.1"/>
    <property type="molecule type" value="Genomic_DNA"/>
</dbReference>
<feature type="compositionally biased region" description="Low complexity" evidence="1">
    <location>
        <begin position="753"/>
        <end position="766"/>
    </location>
</feature>
<feature type="compositionally biased region" description="Polar residues" evidence="1">
    <location>
        <begin position="787"/>
        <end position="810"/>
    </location>
</feature>
<evidence type="ECO:0000313" key="2">
    <source>
        <dbReference type="EMBL" id="TKW57915.1"/>
    </source>
</evidence>
<evidence type="ECO:0000256" key="1">
    <source>
        <dbReference type="SAM" id="MobiDB-lite"/>
    </source>
</evidence>
<feature type="region of interest" description="Disordered" evidence="1">
    <location>
        <begin position="250"/>
        <end position="289"/>
    </location>
</feature>
<feature type="compositionally biased region" description="Basic residues" evidence="1">
    <location>
        <begin position="587"/>
        <end position="596"/>
    </location>
</feature>
<feature type="compositionally biased region" description="Polar residues" evidence="1">
    <location>
        <begin position="767"/>
        <end position="777"/>
    </location>
</feature>
<reference evidence="2 3" key="1">
    <citation type="journal article" date="2019" name="PLoS ONE">
        <title>Comparative genome analysis indicates high evolutionary potential of pathogenicity genes in Colletotrichum tanaceti.</title>
        <authorList>
            <person name="Lelwala R.V."/>
            <person name="Korhonen P.K."/>
            <person name="Young N.D."/>
            <person name="Scott J.B."/>
            <person name="Ades P.A."/>
            <person name="Gasser R.B."/>
            <person name="Taylor P.W.J."/>
        </authorList>
    </citation>
    <scope>NUCLEOTIDE SEQUENCE [LARGE SCALE GENOMIC DNA]</scope>
    <source>
        <strain evidence="2">BRIP57314</strain>
    </source>
</reference>
<feature type="compositionally biased region" description="Basic residues" evidence="1">
    <location>
        <begin position="541"/>
        <end position="550"/>
    </location>
</feature>
<gene>
    <name evidence="2" type="ORF">CTA1_8360</name>
</gene>
<feature type="compositionally biased region" description="Low complexity" evidence="1">
    <location>
        <begin position="602"/>
        <end position="614"/>
    </location>
</feature>
<feature type="compositionally biased region" description="Basic and acidic residues" evidence="1">
    <location>
        <begin position="525"/>
        <end position="540"/>
    </location>
</feature>
<feature type="compositionally biased region" description="Polar residues" evidence="1">
    <location>
        <begin position="493"/>
        <end position="519"/>
    </location>
</feature>
<comment type="caution">
    <text evidence="2">The sequence shown here is derived from an EMBL/GenBank/DDBJ whole genome shotgun (WGS) entry which is preliminary data.</text>
</comment>
<dbReference type="OrthoDB" id="10252009at2759"/>
<proteinExistence type="predicted"/>
<feature type="region of interest" description="Disordered" evidence="1">
    <location>
        <begin position="1"/>
        <end position="26"/>
    </location>
</feature>